<dbReference type="EMBL" id="UINC01040298">
    <property type="protein sequence ID" value="SVB39971.1"/>
    <property type="molecule type" value="Genomic_DNA"/>
</dbReference>
<dbReference type="AlphaFoldDB" id="A0A382DQF4"/>
<proteinExistence type="predicted"/>
<dbReference type="SUPFAM" id="SSF110849">
    <property type="entry name" value="ParB/Sulfiredoxin"/>
    <property type="match status" value="1"/>
</dbReference>
<gene>
    <name evidence="1" type="ORF">METZ01_LOCUS192825</name>
</gene>
<feature type="non-terminal residue" evidence="1">
    <location>
        <position position="237"/>
    </location>
</feature>
<dbReference type="InterPro" id="IPR036086">
    <property type="entry name" value="ParB/Sulfiredoxin_sf"/>
</dbReference>
<reference evidence="1" key="1">
    <citation type="submission" date="2018-05" db="EMBL/GenBank/DDBJ databases">
        <authorList>
            <person name="Lanie J.A."/>
            <person name="Ng W.-L."/>
            <person name="Kazmierczak K.M."/>
            <person name="Andrzejewski T.M."/>
            <person name="Davidsen T.M."/>
            <person name="Wayne K.J."/>
            <person name="Tettelin H."/>
            <person name="Glass J.I."/>
            <person name="Rusch D."/>
            <person name="Podicherti R."/>
            <person name="Tsui H.-C.T."/>
            <person name="Winkler M.E."/>
        </authorList>
    </citation>
    <scope>NUCLEOTIDE SEQUENCE</scope>
</reference>
<sequence length="237" mass="28080">MKKTIKVTKNYEQFSYIKGNRIINTNHLNKIVKSMEGKYVPNPIIVNGNYEILDGQHRFEACKELGLPLYYMMTDGWNLDDVRTANIIVRKWSYADYIYSYKSLEKTDTGPYTILDWFIRKYEIPNECGLQILSNAVGRTALEKFKAGKFEVQNLQKATSFANFLFKIKPYWQSYRKRAFITAIRSMDEDARFNRTTFLERIARHSMKMRECTNALDYMDVIEYVYNCGSRDKIRFD</sequence>
<dbReference type="Gene3D" id="3.90.1530.10">
    <property type="entry name" value="Conserved hypothetical protein from pyrococcus furiosus pfu- 392566-001, ParB domain"/>
    <property type="match status" value="1"/>
</dbReference>
<name>A0A382DQF4_9ZZZZ</name>
<accession>A0A382DQF4</accession>
<evidence type="ECO:0000313" key="1">
    <source>
        <dbReference type="EMBL" id="SVB39971.1"/>
    </source>
</evidence>
<protein>
    <submittedName>
        <fullName evidence="1">Uncharacterized protein</fullName>
    </submittedName>
</protein>
<organism evidence="1">
    <name type="scientific">marine metagenome</name>
    <dbReference type="NCBI Taxonomy" id="408172"/>
    <lineage>
        <taxon>unclassified sequences</taxon>
        <taxon>metagenomes</taxon>
        <taxon>ecological metagenomes</taxon>
    </lineage>
</organism>